<feature type="region of interest" description="Disordered" evidence="1">
    <location>
        <begin position="24"/>
        <end position="62"/>
    </location>
</feature>
<name>A0AAP5UUH0_9BURK</name>
<sequence>MKKGWISAALTAVVSVAATGALAQEAAPPQPAPLHTQGEPPHGDGPRDPRGPHWQHEPKGPGFAVINDLEQLRRLYAMSGREGEIVAVYHDVLNKTQDPMLRHYVYDALAREQLKPANADQAIATLRTSLSEDLVSANKSPRGLPPGMQAPVPQ</sequence>
<feature type="compositionally biased region" description="Basic and acidic residues" evidence="1">
    <location>
        <begin position="41"/>
        <end position="59"/>
    </location>
</feature>
<gene>
    <name evidence="3" type="ORF">ParKJ_17275</name>
</gene>
<feature type="signal peptide" evidence="2">
    <location>
        <begin position="1"/>
        <end position="23"/>
    </location>
</feature>
<comment type="caution">
    <text evidence="3">The sequence shown here is derived from an EMBL/GenBank/DDBJ whole genome shotgun (WGS) entry which is preliminary data.</text>
</comment>
<protein>
    <submittedName>
        <fullName evidence="3">Uncharacterized protein</fullName>
    </submittedName>
</protein>
<dbReference type="EMBL" id="JANSLM010000005">
    <property type="protein sequence ID" value="MDT8839173.1"/>
    <property type="molecule type" value="Genomic_DNA"/>
</dbReference>
<feature type="chain" id="PRO_5042812500" evidence="2">
    <location>
        <begin position="24"/>
        <end position="154"/>
    </location>
</feature>
<dbReference type="AlphaFoldDB" id="A0AAP5UUH0"/>
<organism evidence="3 4">
    <name type="scientific">Paraburkholderia fungorum</name>
    <dbReference type="NCBI Taxonomy" id="134537"/>
    <lineage>
        <taxon>Bacteria</taxon>
        <taxon>Pseudomonadati</taxon>
        <taxon>Pseudomonadota</taxon>
        <taxon>Betaproteobacteria</taxon>
        <taxon>Burkholderiales</taxon>
        <taxon>Burkholderiaceae</taxon>
        <taxon>Paraburkholderia</taxon>
    </lineage>
</organism>
<dbReference type="RefSeq" id="WP_106352310.1">
    <property type="nucleotide sequence ID" value="NZ_JANSLM010000005.1"/>
</dbReference>
<reference evidence="3" key="1">
    <citation type="submission" date="2022-08" db="EMBL/GenBank/DDBJ databases">
        <authorList>
            <person name="Kim S.-J."/>
        </authorList>
    </citation>
    <scope>NUCLEOTIDE SEQUENCE</scope>
    <source>
        <strain evidence="3">KJ</strain>
    </source>
</reference>
<evidence type="ECO:0000313" key="3">
    <source>
        <dbReference type="EMBL" id="MDT8839173.1"/>
    </source>
</evidence>
<evidence type="ECO:0000313" key="4">
    <source>
        <dbReference type="Proteomes" id="UP001246473"/>
    </source>
</evidence>
<evidence type="ECO:0000256" key="2">
    <source>
        <dbReference type="SAM" id="SignalP"/>
    </source>
</evidence>
<dbReference type="Proteomes" id="UP001246473">
    <property type="component" value="Unassembled WGS sequence"/>
</dbReference>
<accession>A0AAP5UUH0</accession>
<evidence type="ECO:0000256" key="1">
    <source>
        <dbReference type="SAM" id="MobiDB-lite"/>
    </source>
</evidence>
<proteinExistence type="predicted"/>
<keyword evidence="2" id="KW-0732">Signal</keyword>